<keyword evidence="8 12" id="KW-0406">Ion transport</keyword>
<comment type="subcellular location">
    <subcellularLocation>
        <location evidence="1">Membrane</location>
        <topology evidence="1">Multi-pass membrane protein</topology>
    </subcellularLocation>
</comment>
<reference evidence="14" key="2">
    <citation type="submission" date="2022-06" db="UniProtKB">
        <authorList>
            <consortium name="EnsemblMetazoa"/>
        </authorList>
    </citation>
    <scope>IDENTIFICATION</scope>
    <source>
        <strain evidence="14">p50T (Dazao)</strain>
    </source>
</reference>
<dbReference type="PANTHER" id="PTHR11690">
    <property type="entry name" value="AMILORIDE-SENSITIVE SODIUM CHANNEL-RELATED"/>
    <property type="match status" value="1"/>
</dbReference>
<evidence type="ECO:0000256" key="7">
    <source>
        <dbReference type="ARBA" id="ARBA00023053"/>
    </source>
</evidence>
<evidence type="ECO:0000256" key="2">
    <source>
        <dbReference type="ARBA" id="ARBA00007193"/>
    </source>
</evidence>
<dbReference type="Proteomes" id="UP000005204">
    <property type="component" value="Unassembled WGS sequence"/>
</dbReference>
<evidence type="ECO:0000313" key="15">
    <source>
        <dbReference type="Proteomes" id="UP000005204"/>
    </source>
</evidence>
<keyword evidence="7" id="KW-0915">Sodium</keyword>
<accession>A0A8R2M9F6</accession>
<evidence type="ECO:0000313" key="14">
    <source>
        <dbReference type="EnsemblMetazoa" id="XP_037876370.1"/>
    </source>
</evidence>
<evidence type="ECO:0000256" key="9">
    <source>
        <dbReference type="ARBA" id="ARBA00023136"/>
    </source>
</evidence>
<keyword evidence="4 12" id="KW-0894">Sodium channel</keyword>
<evidence type="ECO:0008006" key="16">
    <source>
        <dbReference type="Google" id="ProtNLM"/>
    </source>
</evidence>
<protein>
    <recommendedName>
        <fullName evidence="16">Sodium channel protein Nach</fullName>
    </recommendedName>
</protein>
<evidence type="ECO:0000256" key="10">
    <source>
        <dbReference type="ARBA" id="ARBA00023201"/>
    </source>
</evidence>
<evidence type="ECO:0000256" key="4">
    <source>
        <dbReference type="ARBA" id="ARBA00022461"/>
    </source>
</evidence>
<proteinExistence type="inferred from homology"/>
<dbReference type="Gene3D" id="2.60.470.10">
    <property type="entry name" value="Acid-sensing ion channels like domains"/>
    <property type="match status" value="1"/>
</dbReference>
<dbReference type="Pfam" id="PF00858">
    <property type="entry name" value="ASC"/>
    <property type="match status" value="1"/>
</dbReference>
<evidence type="ECO:0000256" key="12">
    <source>
        <dbReference type="RuleBase" id="RU000679"/>
    </source>
</evidence>
<keyword evidence="6 13" id="KW-1133">Transmembrane helix</keyword>
<dbReference type="PANTHER" id="PTHR11690:SF237">
    <property type="entry name" value="PICKPOCKET 16-RELATED"/>
    <property type="match status" value="1"/>
</dbReference>
<evidence type="ECO:0000256" key="11">
    <source>
        <dbReference type="ARBA" id="ARBA00023303"/>
    </source>
</evidence>
<keyword evidence="9 13" id="KW-0472">Membrane</keyword>
<keyword evidence="5 12" id="KW-0812">Transmembrane</keyword>
<evidence type="ECO:0000256" key="5">
    <source>
        <dbReference type="ARBA" id="ARBA00022692"/>
    </source>
</evidence>
<sequence length="269" mass="30639">MPIVTIASVVCFWALNLAMVLSLACTLTWLLYNRFNEIPTRITIENQYEPVQNLPHPAITICSPNQITASGLKHLNKTLVDGNLTINLEGTIPKLLGFYTILKNANITLLAHLQSLLDDNRYDAPEVMGALPQKCDNFLKLCYLERRKYPKCNKLFRPIITAYGICCSFNSFYEFKEKRNVPINNFKPFMIRGSEFHDGLTVVVDSDPENSVPHTVLYAGAIKVMYSDWTEFPVDHESILVEPGTETYHLIHATYTYCSDDVKVLPSWR</sequence>
<organism evidence="14 15">
    <name type="scientific">Bombyx mori</name>
    <name type="common">Silk moth</name>
    <dbReference type="NCBI Taxonomy" id="7091"/>
    <lineage>
        <taxon>Eukaryota</taxon>
        <taxon>Metazoa</taxon>
        <taxon>Ecdysozoa</taxon>
        <taxon>Arthropoda</taxon>
        <taxon>Hexapoda</taxon>
        <taxon>Insecta</taxon>
        <taxon>Pterygota</taxon>
        <taxon>Neoptera</taxon>
        <taxon>Endopterygota</taxon>
        <taxon>Lepidoptera</taxon>
        <taxon>Glossata</taxon>
        <taxon>Ditrysia</taxon>
        <taxon>Bombycoidea</taxon>
        <taxon>Bombycidae</taxon>
        <taxon>Bombycinae</taxon>
        <taxon>Bombyx</taxon>
    </lineage>
</organism>
<keyword evidence="10 12" id="KW-0739">Sodium transport</keyword>
<name>A0A8R2M9F6_BOMMO</name>
<evidence type="ECO:0000256" key="8">
    <source>
        <dbReference type="ARBA" id="ARBA00023065"/>
    </source>
</evidence>
<evidence type="ECO:0000256" key="6">
    <source>
        <dbReference type="ARBA" id="ARBA00022989"/>
    </source>
</evidence>
<keyword evidence="11 12" id="KW-0407">Ion channel</keyword>
<keyword evidence="15" id="KW-1185">Reference proteome</keyword>
<keyword evidence="3 12" id="KW-0813">Transport</keyword>
<evidence type="ECO:0000256" key="3">
    <source>
        <dbReference type="ARBA" id="ARBA00022448"/>
    </source>
</evidence>
<dbReference type="GO" id="GO:0015280">
    <property type="term" value="F:ligand-gated sodium channel activity"/>
    <property type="evidence" value="ECO:0007669"/>
    <property type="project" value="TreeGrafter"/>
</dbReference>
<comment type="similarity">
    <text evidence="2 12">Belongs to the amiloride-sensitive sodium channel (TC 1.A.6) family.</text>
</comment>
<dbReference type="GO" id="GO:0005886">
    <property type="term" value="C:plasma membrane"/>
    <property type="evidence" value="ECO:0007669"/>
    <property type="project" value="TreeGrafter"/>
</dbReference>
<feature type="transmembrane region" description="Helical" evidence="13">
    <location>
        <begin position="6"/>
        <end position="32"/>
    </location>
</feature>
<dbReference type="InterPro" id="IPR001873">
    <property type="entry name" value="ENaC"/>
</dbReference>
<dbReference type="EnsemblMetazoa" id="XM_038020442.1">
    <property type="protein sequence ID" value="XP_037876370.1"/>
    <property type="gene ID" value="LOC119630577"/>
</dbReference>
<reference evidence="15" key="1">
    <citation type="journal article" date="2008" name="Insect Biochem. Mol. Biol.">
        <title>The genome of a lepidopteran model insect, the silkworm Bombyx mori.</title>
        <authorList>
            <consortium name="International Silkworm Genome Consortium"/>
        </authorList>
    </citation>
    <scope>NUCLEOTIDE SEQUENCE [LARGE SCALE GENOMIC DNA]</scope>
    <source>
        <strain evidence="15">p50T</strain>
    </source>
</reference>
<dbReference type="AlphaFoldDB" id="A0A8R2M9F6"/>
<evidence type="ECO:0000256" key="13">
    <source>
        <dbReference type="SAM" id="Phobius"/>
    </source>
</evidence>
<evidence type="ECO:0000256" key="1">
    <source>
        <dbReference type="ARBA" id="ARBA00004141"/>
    </source>
</evidence>